<comment type="caution">
    <text evidence="3">The sequence shown here is derived from an EMBL/GenBank/DDBJ whole genome shotgun (WGS) entry which is preliminary data.</text>
</comment>
<feature type="compositionally biased region" description="Acidic residues" evidence="1">
    <location>
        <begin position="129"/>
        <end position="155"/>
    </location>
</feature>
<dbReference type="AlphaFoldDB" id="A0A1J4MDB8"/>
<evidence type="ECO:0000256" key="2">
    <source>
        <dbReference type="SAM" id="Phobius"/>
    </source>
</evidence>
<dbReference type="GeneID" id="39978356"/>
<dbReference type="OrthoDB" id="343550at2759"/>
<reference evidence="3 4" key="1">
    <citation type="submission" date="2016-10" db="EMBL/GenBank/DDBJ databases">
        <title>Reductive evolution of mitochondrial metabolism and differential evolution of invasion-related proteins in Cryptosporidium.</title>
        <authorList>
            <person name="Liu S."/>
            <person name="Roellig D.M."/>
            <person name="Guo Y."/>
            <person name="Li N."/>
            <person name="Frace M.A."/>
            <person name="Tang K."/>
            <person name="Zhang L."/>
            <person name="Feng Y."/>
            <person name="Xiao L."/>
        </authorList>
    </citation>
    <scope>NUCLEOTIDE SEQUENCE [LARGE SCALE GENOMIC DNA]</scope>
    <source>
        <strain evidence="3">39726</strain>
    </source>
</reference>
<protein>
    <submittedName>
        <fullName evidence="3">Uncharacterized protein</fullName>
    </submittedName>
</protein>
<feature type="transmembrane region" description="Helical" evidence="2">
    <location>
        <begin position="33"/>
        <end position="52"/>
    </location>
</feature>
<keyword evidence="2" id="KW-0472">Membrane</keyword>
<keyword evidence="4" id="KW-1185">Reference proteome</keyword>
<feature type="compositionally biased region" description="Low complexity" evidence="1">
    <location>
        <begin position="224"/>
        <end position="247"/>
    </location>
</feature>
<feature type="region of interest" description="Disordered" evidence="1">
    <location>
        <begin position="69"/>
        <end position="93"/>
    </location>
</feature>
<feature type="region of interest" description="Disordered" evidence="1">
    <location>
        <begin position="129"/>
        <end position="160"/>
    </location>
</feature>
<keyword evidence="2" id="KW-0812">Transmembrane</keyword>
<evidence type="ECO:0000313" key="4">
    <source>
        <dbReference type="Proteomes" id="UP000186176"/>
    </source>
</evidence>
<dbReference type="EMBL" id="LRBP01000025">
    <property type="protein sequence ID" value="OII72232.1"/>
    <property type="molecule type" value="Genomic_DNA"/>
</dbReference>
<dbReference type="VEuPathDB" id="CryptoDB:cubi_01565"/>
<feature type="region of interest" description="Disordered" evidence="1">
    <location>
        <begin position="172"/>
        <end position="247"/>
    </location>
</feature>
<dbReference type="Proteomes" id="UP000186176">
    <property type="component" value="Unassembled WGS sequence"/>
</dbReference>
<dbReference type="RefSeq" id="XP_028873804.1">
    <property type="nucleotide sequence ID" value="XM_029018577.1"/>
</dbReference>
<evidence type="ECO:0000313" key="3">
    <source>
        <dbReference type="EMBL" id="OII72232.1"/>
    </source>
</evidence>
<sequence length="247" mass="28695">MTKVTDCGTKEEFQGLKKVGKEKSSGSGILKHLILGSLIAVILGCISKYYFFDKIVLTDEKIQNKSSFNQDDINTKNKDETSTKGTFGEEEEDMELLQNDNKIHLEQIPQEDSLEDNDELMFNNEDAILDDEAEYDYHDDIDEDESEDGENESQMDSETLKRILKEDVQLELDEGFATKESENEDSVDINDDAEIDEYEHEVDDDITDNNWSDDESELKRMESQQEQEQQQQQQEQQQQQQEQHQQQ</sequence>
<evidence type="ECO:0000256" key="1">
    <source>
        <dbReference type="SAM" id="MobiDB-lite"/>
    </source>
</evidence>
<feature type="compositionally biased region" description="Basic and acidic residues" evidence="1">
    <location>
        <begin position="73"/>
        <end position="82"/>
    </location>
</feature>
<name>A0A1J4MDB8_9CRYT</name>
<accession>A0A1J4MDB8</accession>
<organism evidence="3 4">
    <name type="scientific">Cryptosporidium ubiquitum</name>
    <dbReference type="NCBI Taxonomy" id="857276"/>
    <lineage>
        <taxon>Eukaryota</taxon>
        <taxon>Sar</taxon>
        <taxon>Alveolata</taxon>
        <taxon>Apicomplexa</taxon>
        <taxon>Conoidasida</taxon>
        <taxon>Coccidia</taxon>
        <taxon>Eucoccidiorida</taxon>
        <taxon>Eimeriorina</taxon>
        <taxon>Cryptosporidiidae</taxon>
        <taxon>Cryptosporidium</taxon>
    </lineage>
</organism>
<gene>
    <name evidence="3" type="ORF">cubi_01565</name>
</gene>
<feature type="compositionally biased region" description="Acidic residues" evidence="1">
    <location>
        <begin position="182"/>
        <end position="216"/>
    </location>
</feature>
<keyword evidence="2" id="KW-1133">Transmembrane helix</keyword>
<proteinExistence type="predicted"/>